<proteinExistence type="predicted"/>
<protein>
    <submittedName>
        <fullName evidence="2">Uncharacterized protein</fullName>
    </submittedName>
</protein>
<name>A0ABU9BT45_9BURK</name>
<feature type="chain" id="PRO_5045884827" evidence="1">
    <location>
        <begin position="25"/>
        <end position="184"/>
    </location>
</feature>
<accession>A0ABU9BT45</accession>
<dbReference type="Proteomes" id="UP001371218">
    <property type="component" value="Unassembled WGS sequence"/>
</dbReference>
<gene>
    <name evidence="2" type="ORF">AACH06_20090</name>
</gene>
<evidence type="ECO:0000313" key="2">
    <source>
        <dbReference type="EMBL" id="MEK8033132.1"/>
    </source>
</evidence>
<feature type="signal peptide" evidence="1">
    <location>
        <begin position="1"/>
        <end position="24"/>
    </location>
</feature>
<evidence type="ECO:0000313" key="3">
    <source>
        <dbReference type="Proteomes" id="UP001371218"/>
    </source>
</evidence>
<reference evidence="2 3" key="1">
    <citation type="submission" date="2024-04" db="EMBL/GenBank/DDBJ databases">
        <title>Novel species of the genus Ideonella isolated from streams.</title>
        <authorList>
            <person name="Lu H."/>
        </authorList>
    </citation>
    <scope>NUCLEOTIDE SEQUENCE [LARGE SCALE GENOMIC DNA]</scope>
    <source>
        <strain evidence="2 3">DXS29W</strain>
    </source>
</reference>
<dbReference type="PROSITE" id="PS51257">
    <property type="entry name" value="PROKAR_LIPOPROTEIN"/>
    <property type="match status" value="1"/>
</dbReference>
<keyword evidence="1" id="KW-0732">Signal</keyword>
<comment type="caution">
    <text evidence="2">The sequence shown here is derived from an EMBL/GenBank/DDBJ whole genome shotgun (WGS) entry which is preliminary data.</text>
</comment>
<keyword evidence="3" id="KW-1185">Reference proteome</keyword>
<sequence>MKRISTLQAMLALTAALACSATQAANYSKSVLDGARDDVKAQYKTEKDRCDSLSSNAKDVCVADAKGREKIALAWLDYNHSGDAKDQLKLNEAVYEARYDVANEKCDDLAGDAKDLCQREAKTARDKAKADAKLNKKVADAVDDAEAARMKADYKLAAERCDALSGDRKDVCVASAKARYHERW</sequence>
<dbReference type="RefSeq" id="WP_341427551.1">
    <property type="nucleotide sequence ID" value="NZ_JBBUTG010000014.1"/>
</dbReference>
<evidence type="ECO:0000256" key="1">
    <source>
        <dbReference type="SAM" id="SignalP"/>
    </source>
</evidence>
<dbReference type="EMBL" id="JBBUTG010000014">
    <property type="protein sequence ID" value="MEK8033132.1"/>
    <property type="molecule type" value="Genomic_DNA"/>
</dbReference>
<organism evidence="2 3">
    <name type="scientific">Ideonella lacteola</name>
    <dbReference type="NCBI Taxonomy" id="2984193"/>
    <lineage>
        <taxon>Bacteria</taxon>
        <taxon>Pseudomonadati</taxon>
        <taxon>Pseudomonadota</taxon>
        <taxon>Betaproteobacteria</taxon>
        <taxon>Burkholderiales</taxon>
        <taxon>Sphaerotilaceae</taxon>
        <taxon>Ideonella</taxon>
    </lineage>
</organism>